<proteinExistence type="predicted"/>
<dbReference type="EMBL" id="BGPR01001375">
    <property type="protein sequence ID" value="GBM52383.1"/>
    <property type="molecule type" value="Genomic_DNA"/>
</dbReference>
<dbReference type="Proteomes" id="UP000499080">
    <property type="component" value="Unassembled WGS sequence"/>
</dbReference>
<evidence type="ECO:0000313" key="2">
    <source>
        <dbReference type="Proteomes" id="UP000499080"/>
    </source>
</evidence>
<name>A0A4Y2GFL1_ARAVE</name>
<sequence>MEWGFLPGTLRPRNRDLITNPPPPALHLHNRKKTFFSVLAYFFHRGFPFEPLLMMMVAMNDELGIFDYKGLHPRSLFIKNLILGTEEKYSPKYHDLITPNFEDLLKPLFAKDTLKFKIEIHAQPQKETPTAWLKSETRKEGVIESLEIETKLSNFPEREKSRIPGKHSLH</sequence>
<accession>A0A4Y2GFL1</accession>
<organism evidence="1 2">
    <name type="scientific">Araneus ventricosus</name>
    <name type="common">Orbweaver spider</name>
    <name type="synonym">Epeira ventricosa</name>
    <dbReference type="NCBI Taxonomy" id="182803"/>
    <lineage>
        <taxon>Eukaryota</taxon>
        <taxon>Metazoa</taxon>
        <taxon>Ecdysozoa</taxon>
        <taxon>Arthropoda</taxon>
        <taxon>Chelicerata</taxon>
        <taxon>Arachnida</taxon>
        <taxon>Araneae</taxon>
        <taxon>Araneomorphae</taxon>
        <taxon>Entelegynae</taxon>
        <taxon>Araneoidea</taxon>
        <taxon>Araneidae</taxon>
        <taxon>Araneus</taxon>
    </lineage>
</organism>
<comment type="caution">
    <text evidence="1">The sequence shown here is derived from an EMBL/GenBank/DDBJ whole genome shotgun (WGS) entry which is preliminary data.</text>
</comment>
<protein>
    <submittedName>
        <fullName evidence="1">Uncharacterized protein</fullName>
    </submittedName>
</protein>
<evidence type="ECO:0000313" key="1">
    <source>
        <dbReference type="EMBL" id="GBM52383.1"/>
    </source>
</evidence>
<keyword evidence="2" id="KW-1185">Reference proteome</keyword>
<gene>
    <name evidence="1" type="ORF">AVEN_160105_1</name>
</gene>
<dbReference type="AlphaFoldDB" id="A0A4Y2GFL1"/>
<reference evidence="1 2" key="1">
    <citation type="journal article" date="2019" name="Sci. Rep.">
        <title>Orb-weaving spider Araneus ventricosus genome elucidates the spidroin gene catalogue.</title>
        <authorList>
            <person name="Kono N."/>
            <person name="Nakamura H."/>
            <person name="Ohtoshi R."/>
            <person name="Moran D.A.P."/>
            <person name="Shinohara A."/>
            <person name="Yoshida Y."/>
            <person name="Fujiwara M."/>
            <person name="Mori M."/>
            <person name="Tomita M."/>
            <person name="Arakawa K."/>
        </authorList>
    </citation>
    <scope>NUCLEOTIDE SEQUENCE [LARGE SCALE GENOMIC DNA]</scope>
</reference>